<dbReference type="PANTHER" id="PTHR33221:SF15">
    <property type="entry name" value="HTH-TYPE TRANSCRIPTIONAL REGULATOR YWGB-RELATED"/>
    <property type="match status" value="1"/>
</dbReference>
<dbReference type="GO" id="GO:0005829">
    <property type="term" value="C:cytosol"/>
    <property type="evidence" value="ECO:0007669"/>
    <property type="project" value="TreeGrafter"/>
</dbReference>
<dbReference type="InterPro" id="IPR036390">
    <property type="entry name" value="WH_DNA-bd_sf"/>
</dbReference>
<evidence type="ECO:0000313" key="2">
    <source>
        <dbReference type="Proteomes" id="UP000002012"/>
    </source>
</evidence>
<keyword evidence="2" id="KW-1185">Reference proteome</keyword>
<dbReference type="RefSeq" id="WP_013010820.1">
    <property type="nucleotide sequence ID" value="NC_013943.1"/>
</dbReference>
<dbReference type="eggNOG" id="COG1959">
    <property type="taxonomic scope" value="Bacteria"/>
</dbReference>
<dbReference type="PANTHER" id="PTHR33221">
    <property type="entry name" value="WINGED HELIX-TURN-HELIX TRANSCRIPTIONAL REGULATOR, RRF2 FAMILY"/>
    <property type="match status" value="1"/>
</dbReference>
<dbReference type="OrthoDB" id="9808360at2"/>
<proteinExistence type="predicted"/>
<dbReference type="SUPFAM" id="SSF46785">
    <property type="entry name" value="Winged helix' DNA-binding domain"/>
    <property type="match status" value="1"/>
</dbReference>
<name>D4H8F7_DENA2</name>
<dbReference type="Proteomes" id="UP000002012">
    <property type="component" value="Chromosome"/>
</dbReference>
<dbReference type="InterPro" id="IPR000944">
    <property type="entry name" value="Tscrpt_reg_Rrf2"/>
</dbReference>
<evidence type="ECO:0000313" key="1">
    <source>
        <dbReference type="EMBL" id="ADD68306.1"/>
    </source>
</evidence>
<dbReference type="HOGENOM" id="CLU_107144_1_3_0"/>
<dbReference type="EMBL" id="CP001968">
    <property type="protein sequence ID" value="ADD68306.1"/>
    <property type="molecule type" value="Genomic_DNA"/>
</dbReference>
<dbReference type="KEGG" id="dap:Dacet_1537"/>
<dbReference type="PaxDb" id="522772-Dacet_1537"/>
<protein>
    <submittedName>
        <fullName evidence="1">Transcriptional regulator, BadM/Rrf2 family</fullName>
    </submittedName>
</protein>
<dbReference type="Gene3D" id="1.10.10.10">
    <property type="entry name" value="Winged helix-like DNA-binding domain superfamily/Winged helix DNA-binding domain"/>
    <property type="match status" value="1"/>
</dbReference>
<dbReference type="InterPro" id="IPR036388">
    <property type="entry name" value="WH-like_DNA-bd_sf"/>
</dbReference>
<accession>D4H8F7</accession>
<dbReference type="Pfam" id="PF02082">
    <property type="entry name" value="Rrf2"/>
    <property type="match status" value="1"/>
</dbReference>
<dbReference type="AlphaFoldDB" id="D4H8F7"/>
<sequence>MDSFILREEDYAIRIIIYLATEGKMVKTKDICKSLYLSRPIVVKIINKLKSCGFLITKTGKEGGLTIAEKIYDASLYDILQCMGFNSRMNQCTTHKATCKLMPICSVNVLFCEIQQDIENRLKQAKIKEFLFENRDRKLVN</sequence>
<dbReference type="GO" id="GO:0003700">
    <property type="term" value="F:DNA-binding transcription factor activity"/>
    <property type="evidence" value="ECO:0007669"/>
    <property type="project" value="TreeGrafter"/>
</dbReference>
<dbReference type="PROSITE" id="PS51197">
    <property type="entry name" value="HTH_RRF2_2"/>
    <property type="match status" value="1"/>
</dbReference>
<dbReference type="InParanoid" id="D4H8F7"/>
<organism evidence="1 2">
    <name type="scientific">Denitrovibrio acetiphilus (strain DSM 12809 / NBRC 114555 / N2460)</name>
    <dbReference type="NCBI Taxonomy" id="522772"/>
    <lineage>
        <taxon>Bacteria</taxon>
        <taxon>Pseudomonadati</taxon>
        <taxon>Deferribacterota</taxon>
        <taxon>Deferribacteres</taxon>
        <taxon>Deferribacterales</taxon>
        <taxon>Geovibrionaceae</taxon>
        <taxon>Denitrovibrio</taxon>
    </lineage>
</organism>
<reference evidence="1 2" key="1">
    <citation type="journal article" date="2010" name="Stand. Genomic Sci.">
        <title>Complete genome sequence of Denitrovibrio acetiphilus type strain (N2460).</title>
        <authorList>
            <person name="Kiss H."/>
            <person name="Lang E."/>
            <person name="Lapidus A."/>
            <person name="Copeland A."/>
            <person name="Nolan M."/>
            <person name="Glavina Del Rio T."/>
            <person name="Chen F."/>
            <person name="Lucas S."/>
            <person name="Tice H."/>
            <person name="Cheng J.F."/>
            <person name="Han C."/>
            <person name="Goodwin L."/>
            <person name="Pitluck S."/>
            <person name="Liolios K."/>
            <person name="Pati A."/>
            <person name="Ivanova N."/>
            <person name="Mavromatis K."/>
            <person name="Chen A."/>
            <person name="Palaniappan K."/>
            <person name="Land M."/>
            <person name="Hauser L."/>
            <person name="Chang Y.J."/>
            <person name="Jeffries C.D."/>
            <person name="Detter J.C."/>
            <person name="Brettin T."/>
            <person name="Spring S."/>
            <person name="Rohde M."/>
            <person name="Goker M."/>
            <person name="Woyke T."/>
            <person name="Bristow J."/>
            <person name="Eisen J.A."/>
            <person name="Markowitz V."/>
            <person name="Hugenholtz P."/>
            <person name="Kyrpides N.C."/>
            <person name="Klenk H.P."/>
        </authorList>
    </citation>
    <scope>NUCLEOTIDE SEQUENCE [LARGE SCALE GENOMIC DNA]</scope>
    <source>
        <strain evidence="2">DSM 12809 / NBRC 114555 / N2460</strain>
    </source>
</reference>
<dbReference type="STRING" id="522772.Dacet_1537"/>
<gene>
    <name evidence="1" type="ordered locus">Dacet_1537</name>
</gene>